<dbReference type="KEGG" id="tfl:RPIT_08845"/>
<proteinExistence type="predicted"/>
<dbReference type="RefSeq" id="WP_077342397.1">
    <property type="nucleotide sequence ID" value="NZ_CP019605.1"/>
</dbReference>
<dbReference type="EMBL" id="CP019605">
    <property type="protein sequence ID" value="AQP44885.1"/>
    <property type="molecule type" value="Genomic_DNA"/>
</dbReference>
<dbReference type="Proteomes" id="UP000188324">
    <property type="component" value="Chromosome"/>
</dbReference>
<reference evidence="1 2" key="1">
    <citation type="journal article" date="2016" name="Int. J. Syst. Evol. Microbiol.">
        <title>Tessaracoccus flavus sp. nov., isolated from the drainage system of a lindane-producing factory.</title>
        <authorList>
            <person name="Kumari R."/>
            <person name="Singh P."/>
            <person name="Schumann P."/>
            <person name="Lal R."/>
        </authorList>
    </citation>
    <scope>NUCLEOTIDE SEQUENCE [LARGE SCALE GENOMIC DNA]</scope>
    <source>
        <strain evidence="1 2">RP1T</strain>
    </source>
</reference>
<dbReference type="STRING" id="1610493.RPIT_08845"/>
<accession>A0A1Q2CFR3</accession>
<dbReference type="AlphaFoldDB" id="A0A1Q2CFR3"/>
<sequence>MTDDQRPRRQLLTGIAAPTLADSFDDVRFTPAAFSQHGPTHVLSASPLQVITRHRLDTGAVVDLTLVRNPVSRHGWIVIRVTEH</sequence>
<keyword evidence="2" id="KW-1185">Reference proteome</keyword>
<protein>
    <submittedName>
        <fullName evidence="1">Uncharacterized protein</fullName>
    </submittedName>
</protein>
<gene>
    <name evidence="1" type="ORF">RPIT_08845</name>
</gene>
<organism evidence="1 2">
    <name type="scientific">Tessaracoccus flavus</name>
    <dbReference type="NCBI Taxonomy" id="1610493"/>
    <lineage>
        <taxon>Bacteria</taxon>
        <taxon>Bacillati</taxon>
        <taxon>Actinomycetota</taxon>
        <taxon>Actinomycetes</taxon>
        <taxon>Propionibacteriales</taxon>
        <taxon>Propionibacteriaceae</taxon>
        <taxon>Tessaracoccus</taxon>
    </lineage>
</organism>
<evidence type="ECO:0000313" key="2">
    <source>
        <dbReference type="Proteomes" id="UP000188324"/>
    </source>
</evidence>
<evidence type="ECO:0000313" key="1">
    <source>
        <dbReference type="EMBL" id="AQP44885.1"/>
    </source>
</evidence>
<name>A0A1Q2CFR3_9ACTN</name>